<organism evidence="1 2">
    <name type="scientific">Caenorhabditis briggsae</name>
    <dbReference type="NCBI Taxonomy" id="6238"/>
    <lineage>
        <taxon>Eukaryota</taxon>
        <taxon>Metazoa</taxon>
        <taxon>Ecdysozoa</taxon>
        <taxon>Nematoda</taxon>
        <taxon>Chromadorea</taxon>
        <taxon>Rhabditida</taxon>
        <taxon>Rhabditina</taxon>
        <taxon>Rhabditomorpha</taxon>
        <taxon>Rhabditoidea</taxon>
        <taxon>Rhabditidae</taxon>
        <taxon>Peloderinae</taxon>
        <taxon>Caenorhabditis</taxon>
    </lineage>
</organism>
<accession>A0AAE9J6Y7</accession>
<dbReference type="AlphaFoldDB" id="A0AAE9J6Y7"/>
<keyword evidence="2" id="KW-1185">Reference proteome</keyword>
<evidence type="ECO:0000313" key="1">
    <source>
        <dbReference type="EMBL" id="UMM17520.1"/>
    </source>
</evidence>
<sequence>MCRACFLLTSSGQIESFQKIFRDNFFGITVANSLNADEGWSLMFDRKSTRSGRSGVVLVVCRRLSRTGPQQPVAGCRRRTWQILPSGSTSCFRISADASLLYPSLQSLRSLIGVQRSALAG</sequence>
<dbReference type="EMBL" id="CP092621">
    <property type="protein sequence ID" value="UMM17520.1"/>
    <property type="molecule type" value="Genomic_DNA"/>
</dbReference>
<evidence type="ECO:0000313" key="2">
    <source>
        <dbReference type="Proteomes" id="UP000829354"/>
    </source>
</evidence>
<reference evidence="1 2" key="1">
    <citation type="submission" date="2022-04" db="EMBL/GenBank/DDBJ databases">
        <title>Chromosome-level reference genomes for two strains of Caenorhabditis briggsae: an improved platform for comparative genomics.</title>
        <authorList>
            <person name="Stevens L."/>
            <person name="Andersen E."/>
        </authorList>
    </citation>
    <scope>NUCLEOTIDE SEQUENCE [LARGE SCALE GENOMIC DNA]</scope>
    <source>
        <strain evidence="1">VX34</strain>
        <tissue evidence="1">Whole-organism</tissue>
    </source>
</reference>
<gene>
    <name evidence="1" type="ORF">L5515_014025</name>
</gene>
<proteinExistence type="predicted"/>
<protein>
    <submittedName>
        <fullName evidence="1">Uncharacterized protein</fullName>
    </submittedName>
</protein>
<name>A0AAE9J6Y7_CAEBR</name>
<dbReference type="Proteomes" id="UP000829354">
    <property type="component" value="Chromosome II"/>
</dbReference>